<dbReference type="InterPro" id="IPR012341">
    <property type="entry name" value="6hp_glycosidase-like_sf"/>
</dbReference>
<dbReference type="GO" id="GO:0005975">
    <property type="term" value="P:carbohydrate metabolic process"/>
    <property type="evidence" value="ECO:0007669"/>
    <property type="project" value="InterPro"/>
</dbReference>
<feature type="transmembrane region" description="Helical" evidence="6">
    <location>
        <begin position="12"/>
        <end position="39"/>
    </location>
</feature>
<keyword evidence="8" id="KW-1185">Reference proteome</keyword>
<dbReference type="PANTHER" id="PTHR11742">
    <property type="entry name" value="MANNOSYL-OLIGOSACCHARIDE ALPHA-1,2-MANNOSIDASE-RELATED"/>
    <property type="match status" value="1"/>
</dbReference>
<organism evidence="7 8">
    <name type="scientific">Tritrichomonas foetus</name>
    <dbReference type="NCBI Taxonomy" id="1144522"/>
    <lineage>
        <taxon>Eukaryota</taxon>
        <taxon>Metamonada</taxon>
        <taxon>Parabasalia</taxon>
        <taxon>Tritrichomonadida</taxon>
        <taxon>Tritrichomonadidae</taxon>
        <taxon>Tritrichomonas</taxon>
    </lineage>
</organism>
<dbReference type="Proteomes" id="UP000179807">
    <property type="component" value="Unassembled WGS sequence"/>
</dbReference>
<dbReference type="GO" id="GO:0004571">
    <property type="term" value="F:mannosyl-oligosaccharide 1,2-alpha-mannosidase activity"/>
    <property type="evidence" value="ECO:0007669"/>
    <property type="project" value="InterPro"/>
</dbReference>
<dbReference type="GeneID" id="94840623"/>
<keyword evidence="5" id="KW-1015">Disulfide bond</keyword>
<dbReference type="InterPro" id="IPR036026">
    <property type="entry name" value="Seven-hairpin_glycosidases"/>
</dbReference>
<dbReference type="GO" id="GO:0005783">
    <property type="term" value="C:endoplasmic reticulum"/>
    <property type="evidence" value="ECO:0007669"/>
    <property type="project" value="TreeGrafter"/>
</dbReference>
<evidence type="ECO:0000313" key="8">
    <source>
        <dbReference type="Proteomes" id="UP000179807"/>
    </source>
</evidence>
<dbReference type="RefSeq" id="XP_068357648.1">
    <property type="nucleotide sequence ID" value="XM_068505919.1"/>
</dbReference>
<dbReference type="SUPFAM" id="SSF48225">
    <property type="entry name" value="Seven-hairpin glycosidases"/>
    <property type="match status" value="1"/>
</dbReference>
<evidence type="ECO:0000256" key="3">
    <source>
        <dbReference type="ARBA" id="ARBA00007658"/>
    </source>
</evidence>
<comment type="pathway">
    <text evidence="2">Protein modification; protein glycosylation.</text>
</comment>
<evidence type="ECO:0000256" key="5">
    <source>
        <dbReference type="ARBA" id="ARBA00023157"/>
    </source>
</evidence>
<dbReference type="Gene3D" id="1.50.10.10">
    <property type="match status" value="1"/>
</dbReference>
<dbReference type="EMBL" id="MLAK01000791">
    <property type="protein sequence ID" value="OHT04512.1"/>
    <property type="molecule type" value="Genomic_DNA"/>
</dbReference>
<keyword evidence="6" id="KW-0472">Membrane</keyword>
<dbReference type="AlphaFoldDB" id="A0A1J4K149"/>
<evidence type="ECO:0000313" key="7">
    <source>
        <dbReference type="EMBL" id="OHT04512.1"/>
    </source>
</evidence>
<dbReference type="GO" id="GO:0005509">
    <property type="term" value="F:calcium ion binding"/>
    <property type="evidence" value="ECO:0007669"/>
    <property type="project" value="InterPro"/>
</dbReference>
<dbReference type="VEuPathDB" id="TrichDB:TRFO_28026"/>
<comment type="cofactor">
    <cofactor evidence="1">
        <name>Ca(2+)</name>
        <dbReference type="ChEBI" id="CHEBI:29108"/>
    </cofactor>
</comment>
<proteinExistence type="inferred from homology"/>
<gene>
    <name evidence="7" type="ORF">TRFO_28026</name>
</gene>
<accession>A0A1J4K149</accession>
<evidence type="ECO:0008006" key="9">
    <source>
        <dbReference type="Google" id="ProtNLM"/>
    </source>
</evidence>
<name>A0A1J4K149_9EUKA</name>
<dbReference type="PANTHER" id="PTHR11742:SF6">
    <property type="entry name" value="MANNOSYL-OLIGOSACCHARIDE ALPHA-1,2-MANNOSIDASE IA-RELATED"/>
    <property type="match status" value="1"/>
</dbReference>
<dbReference type="Pfam" id="PF01532">
    <property type="entry name" value="Glyco_hydro_47"/>
    <property type="match status" value="1"/>
</dbReference>
<dbReference type="GO" id="GO:0000139">
    <property type="term" value="C:Golgi membrane"/>
    <property type="evidence" value="ECO:0007669"/>
    <property type="project" value="TreeGrafter"/>
</dbReference>
<sequence length="478" mass="56125">MRDLDSNEEKGLKMITYIIYLGVLPLIFAIISGVIFYLWPIETSQAVLVSLPTTGKHKYNISISKENLEFSEIFKNSASLAFTQYYKYCLNYGEYRPQSKECISNPGFPVSIFESLETLFLLNDKENYEKAKYQILNNFSLFNLDYVDIHEFWGRGIGSLLGIFQLSGEMEFLKLAAKCAEEILSFGKADFINFRSKQTKNYVDGKKILSNWFMGIPELISINHYIKKPLFQKYIESQKKLNPIDFLMPRIRENRYRNYFLTSFVKNGYLTDFLPEIIESDTAFDNSQFYPFFDSNSEKYQYPSDFLERLEQRDPKYWSIRTNRKKINYQNLMGMIFYGFEYNNTRMPKTKLTLASQFLRLQKTFPKKLLNCLESETRFGSQEDIIGFTFKGDEILDLAIRGEKEKVLNSIRNSIKKYYTPEGFHGMRISSIGKFYDDDIQHTEFLGEWLKVGALLTSAEELLKRAVFNEFGHIIYIK</sequence>
<evidence type="ECO:0000256" key="2">
    <source>
        <dbReference type="ARBA" id="ARBA00004922"/>
    </source>
</evidence>
<keyword evidence="6" id="KW-0812">Transmembrane</keyword>
<evidence type="ECO:0000256" key="4">
    <source>
        <dbReference type="ARBA" id="ARBA00022801"/>
    </source>
</evidence>
<comment type="caution">
    <text evidence="7">The sequence shown here is derived from an EMBL/GenBank/DDBJ whole genome shotgun (WGS) entry which is preliminary data.</text>
</comment>
<dbReference type="InterPro" id="IPR050749">
    <property type="entry name" value="Glycosyl_Hydrolase_47"/>
</dbReference>
<evidence type="ECO:0000256" key="1">
    <source>
        <dbReference type="ARBA" id="ARBA00001913"/>
    </source>
</evidence>
<reference evidence="7" key="1">
    <citation type="submission" date="2016-10" db="EMBL/GenBank/DDBJ databases">
        <authorList>
            <person name="Benchimol M."/>
            <person name="Almeida L.G."/>
            <person name="Vasconcelos A.T."/>
            <person name="Perreira-Neves A."/>
            <person name="Rosa I.A."/>
            <person name="Tasca T."/>
            <person name="Bogo M.R."/>
            <person name="de Souza W."/>
        </authorList>
    </citation>
    <scope>NUCLEOTIDE SEQUENCE [LARGE SCALE GENOMIC DNA]</scope>
    <source>
        <strain evidence="7">K</strain>
    </source>
</reference>
<keyword evidence="6" id="KW-1133">Transmembrane helix</keyword>
<keyword evidence="4" id="KW-0378">Hydrolase</keyword>
<evidence type="ECO:0000256" key="6">
    <source>
        <dbReference type="SAM" id="Phobius"/>
    </source>
</evidence>
<dbReference type="InterPro" id="IPR001382">
    <property type="entry name" value="Glyco_hydro_47"/>
</dbReference>
<protein>
    <recommendedName>
        <fullName evidence="9">Alpha-1,2-Mannosidase</fullName>
    </recommendedName>
</protein>
<comment type="similarity">
    <text evidence="3">Belongs to the glycosyl hydrolase 47 family.</text>
</comment>